<dbReference type="GO" id="GO:0003841">
    <property type="term" value="F:1-acylglycerol-3-phosphate O-acyltransferase activity"/>
    <property type="evidence" value="ECO:0007669"/>
    <property type="project" value="TreeGrafter"/>
</dbReference>
<evidence type="ECO:0000259" key="5">
    <source>
        <dbReference type="SMART" id="SM00563"/>
    </source>
</evidence>
<dbReference type="Proteomes" id="UP000093391">
    <property type="component" value="Chromosome"/>
</dbReference>
<keyword evidence="2 6" id="KW-0808">Transferase</keyword>
<accession>A0A1B2M4A2</accession>
<dbReference type="Pfam" id="PF01553">
    <property type="entry name" value="Acyltransferase"/>
    <property type="match status" value="1"/>
</dbReference>
<sequence length="225" mass="25209">MKKSATKNSATKAVSAATQSTKFPTLLDQPPQRGNRFSRALFKNLFLAQGWQLQGEIPNLAKAVAIVAPHTSNYDAWYGFLAMLGLGIRLTIFGKHSLLKGPLKNFYRWMGVIPIFRESPQGMTQQIVEQIQQHDKIWIGIAPEGTRKAATKIKSGFYHIAQAANLPIVIFALDYANKSIRVLAVFHPTGDYEADLAKILDYYRGNFSAKNSHWLSKPFTKTLEK</sequence>
<evidence type="ECO:0000256" key="4">
    <source>
        <dbReference type="SAM" id="Phobius"/>
    </source>
</evidence>
<keyword evidence="4" id="KW-0812">Transmembrane</keyword>
<dbReference type="PANTHER" id="PTHR10434">
    <property type="entry name" value="1-ACYL-SN-GLYCEROL-3-PHOSPHATE ACYLTRANSFERASE"/>
    <property type="match status" value="1"/>
</dbReference>
<evidence type="ECO:0000313" key="7">
    <source>
        <dbReference type="Proteomes" id="UP000093391"/>
    </source>
</evidence>
<dbReference type="SMART" id="SM00563">
    <property type="entry name" value="PlsC"/>
    <property type="match status" value="1"/>
</dbReference>
<proteinExistence type="predicted"/>
<evidence type="ECO:0000256" key="1">
    <source>
        <dbReference type="ARBA" id="ARBA00005189"/>
    </source>
</evidence>
<dbReference type="AlphaFoldDB" id="A0A1B2M4A2"/>
<dbReference type="SUPFAM" id="SSF69593">
    <property type="entry name" value="Glycerol-3-phosphate (1)-acyltransferase"/>
    <property type="match status" value="1"/>
</dbReference>
<dbReference type="InterPro" id="IPR002123">
    <property type="entry name" value="Plipid/glycerol_acylTrfase"/>
</dbReference>
<feature type="transmembrane region" description="Helical" evidence="4">
    <location>
        <begin position="76"/>
        <end position="94"/>
    </location>
</feature>
<protein>
    <submittedName>
        <fullName evidence="6">Acyltransferase</fullName>
    </submittedName>
</protein>
<evidence type="ECO:0000313" key="6">
    <source>
        <dbReference type="EMBL" id="AOA59994.1"/>
    </source>
</evidence>
<keyword evidence="4" id="KW-0472">Membrane</keyword>
<keyword evidence="3 6" id="KW-0012">Acyltransferase</keyword>
<evidence type="ECO:0000256" key="3">
    <source>
        <dbReference type="ARBA" id="ARBA00023315"/>
    </source>
</evidence>
<gene>
    <name evidence="6" type="ORF">BFG52_12400</name>
</gene>
<organism evidence="6 7">
    <name type="scientific">Acinetobacter larvae</name>
    <dbReference type="NCBI Taxonomy" id="1789224"/>
    <lineage>
        <taxon>Bacteria</taxon>
        <taxon>Pseudomonadati</taxon>
        <taxon>Pseudomonadota</taxon>
        <taxon>Gammaproteobacteria</taxon>
        <taxon>Moraxellales</taxon>
        <taxon>Moraxellaceae</taxon>
        <taxon>Acinetobacter</taxon>
    </lineage>
</organism>
<keyword evidence="7" id="KW-1185">Reference proteome</keyword>
<dbReference type="PANTHER" id="PTHR10434:SF9">
    <property type="entry name" value="PHOSPHOLIPID_GLYCEROL ACYLTRANSFERASE DOMAIN-CONTAINING PROTEIN"/>
    <property type="match status" value="1"/>
</dbReference>
<dbReference type="EMBL" id="CP016895">
    <property type="protein sequence ID" value="AOA59994.1"/>
    <property type="molecule type" value="Genomic_DNA"/>
</dbReference>
<feature type="domain" description="Phospholipid/glycerol acyltransferase" evidence="5">
    <location>
        <begin position="64"/>
        <end position="176"/>
    </location>
</feature>
<dbReference type="STRING" id="1789224.BFG52_12400"/>
<evidence type="ECO:0000256" key="2">
    <source>
        <dbReference type="ARBA" id="ARBA00022679"/>
    </source>
</evidence>
<dbReference type="GO" id="GO:0006654">
    <property type="term" value="P:phosphatidic acid biosynthetic process"/>
    <property type="evidence" value="ECO:0007669"/>
    <property type="project" value="TreeGrafter"/>
</dbReference>
<keyword evidence="4" id="KW-1133">Transmembrane helix</keyword>
<name>A0A1B2M4A2_9GAMM</name>
<dbReference type="CDD" id="cd07988">
    <property type="entry name" value="LPLAT_ABO13168-like"/>
    <property type="match status" value="1"/>
</dbReference>
<comment type="pathway">
    <text evidence="1">Lipid metabolism.</text>
</comment>
<reference evidence="6 7" key="1">
    <citation type="submission" date="2016-08" db="EMBL/GenBank/DDBJ databases">
        <authorList>
            <person name="Seilhamer J.J."/>
        </authorList>
    </citation>
    <scope>NUCLEOTIDE SEQUENCE [LARGE SCALE GENOMIC DNA]</scope>
    <source>
        <strain evidence="6 7">BRTC-1</strain>
    </source>
</reference>
<dbReference type="KEGG" id="ala:BFG52_12400"/>